<keyword evidence="7" id="KW-0813">Transport</keyword>
<gene>
    <name evidence="9" type="ORF">D3272_01595</name>
</gene>
<evidence type="ECO:0000313" key="9">
    <source>
        <dbReference type="EMBL" id="RYB07840.1"/>
    </source>
</evidence>
<dbReference type="PIRSF" id="PIRSF006066">
    <property type="entry name" value="HI0050"/>
    <property type="match status" value="1"/>
</dbReference>
<feature type="transmembrane region" description="Helical" evidence="7">
    <location>
        <begin position="47"/>
        <end position="69"/>
    </location>
</feature>
<keyword evidence="3 7" id="KW-0997">Cell inner membrane</keyword>
<feature type="transmembrane region" description="Helical" evidence="7">
    <location>
        <begin position="215"/>
        <end position="236"/>
    </location>
</feature>
<accession>A0A4V1RJA1</accession>
<feature type="domain" description="TRAP C4-dicarboxylate transport system permease DctM subunit" evidence="8">
    <location>
        <begin position="8"/>
        <end position="417"/>
    </location>
</feature>
<feature type="transmembrane region" description="Helical" evidence="7">
    <location>
        <begin position="398"/>
        <end position="418"/>
    </location>
</feature>
<keyword evidence="10" id="KW-1185">Reference proteome</keyword>
<comment type="caution">
    <text evidence="7">Lacks conserved residue(s) required for the propagation of feature annotation.</text>
</comment>
<dbReference type="GO" id="GO:0022857">
    <property type="term" value="F:transmembrane transporter activity"/>
    <property type="evidence" value="ECO:0007669"/>
    <property type="project" value="UniProtKB-UniRule"/>
</dbReference>
<evidence type="ECO:0000256" key="5">
    <source>
        <dbReference type="ARBA" id="ARBA00022989"/>
    </source>
</evidence>
<comment type="similarity">
    <text evidence="7">Belongs to the TRAP transporter large permease family.</text>
</comment>
<feature type="transmembrane region" description="Helical" evidence="7">
    <location>
        <begin position="242"/>
        <end position="261"/>
    </location>
</feature>
<proteinExistence type="inferred from homology"/>
<feature type="transmembrane region" description="Helical" evidence="7">
    <location>
        <begin position="273"/>
        <end position="294"/>
    </location>
</feature>
<evidence type="ECO:0000256" key="3">
    <source>
        <dbReference type="ARBA" id="ARBA00022519"/>
    </source>
</evidence>
<sequence length="428" mass="44271">MIVALLIGGFLALLLLGIPVVWAMAAATLVAISAGNLHLPLSWFSQQVLHGADSITLSSIPLFLLAGGIMNAGGLTRRIVGVAESLFGRLRGGLGLANVATCLVYGGISGSATADTGAVAAIMIPAMEARGYPRDFSAAVTAASGTLGIIVPPSVVMILYGVITNTSIGGLFVAGIIPGLLVSAAFMLVSYGIGLKRGFPRLQRRPDLRSFGADLAKAVPALVMPLLILGSIVGGFATATEAAGLAVIYALLAGLLVYRELRLSHLPAIARDALATTGAIMMVMAVATPFAWVLTVERVPMLAASWITGLQTGPFATLALVLVLLKVVGFWLDLGPALVILAPILHPIVRAAGFGEYQIGLLFIVTLGIGLFTPPIGTNIFVVCNVGRVDMGAVSRWLAPYWVAALACVFLLAVAPPLTEWLPHLFGL</sequence>
<feature type="transmembrane region" description="Helical" evidence="7">
    <location>
        <begin position="136"/>
        <end position="163"/>
    </location>
</feature>
<dbReference type="RefSeq" id="WP_129217313.1">
    <property type="nucleotide sequence ID" value="NZ_QYBC01000001.1"/>
</dbReference>
<dbReference type="NCBIfam" id="TIGR00786">
    <property type="entry name" value="dctM"/>
    <property type="match status" value="1"/>
</dbReference>
<dbReference type="GO" id="GO:0005886">
    <property type="term" value="C:plasma membrane"/>
    <property type="evidence" value="ECO:0007669"/>
    <property type="project" value="UniProtKB-SubCell"/>
</dbReference>
<evidence type="ECO:0000256" key="7">
    <source>
        <dbReference type="RuleBase" id="RU369079"/>
    </source>
</evidence>
<organism evidence="9 10">
    <name type="scientific">Lichenibacterium ramalinae</name>
    <dbReference type="NCBI Taxonomy" id="2316527"/>
    <lineage>
        <taxon>Bacteria</taxon>
        <taxon>Pseudomonadati</taxon>
        <taxon>Pseudomonadota</taxon>
        <taxon>Alphaproteobacteria</taxon>
        <taxon>Hyphomicrobiales</taxon>
        <taxon>Lichenihabitantaceae</taxon>
        <taxon>Lichenibacterium</taxon>
    </lineage>
</organism>
<dbReference type="PANTHER" id="PTHR33362">
    <property type="entry name" value="SIALIC ACID TRAP TRANSPORTER PERMEASE PROTEIN SIAT-RELATED"/>
    <property type="match status" value="1"/>
</dbReference>
<dbReference type="Pfam" id="PF06808">
    <property type="entry name" value="DctM"/>
    <property type="match status" value="1"/>
</dbReference>
<dbReference type="EMBL" id="QYBC01000001">
    <property type="protein sequence ID" value="RYB07840.1"/>
    <property type="molecule type" value="Genomic_DNA"/>
</dbReference>
<keyword evidence="6 7" id="KW-0472">Membrane</keyword>
<dbReference type="AlphaFoldDB" id="A0A4V1RJA1"/>
<comment type="caution">
    <text evidence="9">The sequence shown here is derived from an EMBL/GenBank/DDBJ whole genome shotgun (WGS) entry which is preliminary data.</text>
</comment>
<dbReference type="InterPro" id="IPR010656">
    <property type="entry name" value="DctM"/>
</dbReference>
<evidence type="ECO:0000256" key="2">
    <source>
        <dbReference type="ARBA" id="ARBA00022475"/>
    </source>
</evidence>
<feature type="transmembrane region" description="Helical" evidence="7">
    <location>
        <begin position="361"/>
        <end position="386"/>
    </location>
</feature>
<keyword evidence="2" id="KW-1003">Cell membrane</keyword>
<comment type="subcellular location">
    <subcellularLocation>
        <location evidence="1 7">Cell inner membrane</location>
        <topology evidence="1 7">Multi-pass membrane protein</topology>
    </subcellularLocation>
</comment>
<feature type="transmembrane region" description="Helical" evidence="7">
    <location>
        <begin position="330"/>
        <end position="349"/>
    </location>
</feature>
<dbReference type="Proteomes" id="UP000289411">
    <property type="component" value="Unassembled WGS sequence"/>
</dbReference>
<keyword evidence="4 7" id="KW-0812">Transmembrane</keyword>
<name>A0A4V1RJA1_9HYPH</name>
<keyword evidence="5 7" id="KW-1133">Transmembrane helix</keyword>
<feature type="transmembrane region" description="Helical" evidence="7">
    <location>
        <begin position="306"/>
        <end position="325"/>
    </location>
</feature>
<reference evidence="9 10" key="2">
    <citation type="submission" date="2019-02" db="EMBL/GenBank/DDBJ databases">
        <title>'Lichenibacterium ramalinii' gen. nov. sp. nov., 'Lichenibacterium minor' gen. nov. sp. nov.</title>
        <authorList>
            <person name="Pankratov T."/>
        </authorList>
    </citation>
    <scope>NUCLEOTIDE SEQUENCE [LARGE SCALE GENOMIC DNA]</scope>
    <source>
        <strain evidence="9 10">RmlP001</strain>
    </source>
</reference>
<feature type="transmembrane region" description="Helical" evidence="7">
    <location>
        <begin position="169"/>
        <end position="194"/>
    </location>
</feature>
<evidence type="ECO:0000259" key="8">
    <source>
        <dbReference type="Pfam" id="PF06808"/>
    </source>
</evidence>
<protein>
    <recommendedName>
        <fullName evidence="7">TRAP transporter large permease protein</fullName>
    </recommendedName>
</protein>
<dbReference type="OrthoDB" id="7374726at2"/>
<comment type="subunit">
    <text evidence="7">The complex comprises the extracytoplasmic solute receptor protein and the two transmembrane proteins.</text>
</comment>
<dbReference type="InterPro" id="IPR004681">
    <property type="entry name" value="TRAP_DctM"/>
</dbReference>
<evidence type="ECO:0000313" key="10">
    <source>
        <dbReference type="Proteomes" id="UP000289411"/>
    </source>
</evidence>
<evidence type="ECO:0000256" key="4">
    <source>
        <dbReference type="ARBA" id="ARBA00022692"/>
    </source>
</evidence>
<evidence type="ECO:0000256" key="6">
    <source>
        <dbReference type="ARBA" id="ARBA00023136"/>
    </source>
</evidence>
<evidence type="ECO:0000256" key="1">
    <source>
        <dbReference type="ARBA" id="ARBA00004429"/>
    </source>
</evidence>
<reference evidence="9 10" key="1">
    <citation type="submission" date="2018-09" db="EMBL/GenBank/DDBJ databases">
        <authorList>
            <person name="Grouzdev D.S."/>
            <person name="Krutkina M.S."/>
        </authorList>
    </citation>
    <scope>NUCLEOTIDE SEQUENCE [LARGE SCALE GENOMIC DNA]</scope>
    <source>
        <strain evidence="9 10">RmlP001</strain>
    </source>
</reference>
<comment type="function">
    <text evidence="7">Part of the tripartite ATP-independent periplasmic (TRAP) transport system.</text>
</comment>
<dbReference type="PANTHER" id="PTHR33362:SF2">
    <property type="entry name" value="TRAP TRANSPORTER LARGE PERMEASE PROTEIN"/>
    <property type="match status" value="1"/>
</dbReference>